<organism evidence="3 4">
    <name type="scientific">Acetobacteroides hydrogenigenes</name>
    <dbReference type="NCBI Taxonomy" id="979970"/>
    <lineage>
        <taxon>Bacteria</taxon>
        <taxon>Pseudomonadati</taxon>
        <taxon>Bacteroidota</taxon>
        <taxon>Bacteroidia</taxon>
        <taxon>Bacteroidales</taxon>
        <taxon>Rikenellaceae</taxon>
        <taxon>Acetobacteroides</taxon>
    </lineage>
</organism>
<dbReference type="InterPro" id="IPR001667">
    <property type="entry name" value="DDH_dom"/>
</dbReference>
<dbReference type="SUPFAM" id="SSF64182">
    <property type="entry name" value="DHH phosphoesterases"/>
    <property type="match status" value="1"/>
</dbReference>
<dbReference type="AlphaFoldDB" id="A0A4V2RPA1"/>
<dbReference type="Gene3D" id="3.10.310.30">
    <property type="match status" value="1"/>
</dbReference>
<sequence>MIDNSKLESLKKLLNDAECISIVTHPNPDGDAVGSSVGMCQILKNLGKEVYAIVPNSFPDFLAWMEEADKFLNFEKNPQEVINALGKSNLIICLDFNSLSRLNGMGEVVKEALAPKVLIDHHLYPEDDFILQFSELWVSSTCELVYHIAKGLDLLPMLSIGAAEALYAGIMTDTGSFSYSSSNPATFHVVADLLEMNIDKDKVHQVVYNTFSEERMRLMGYCLNEKMVVFREHKTAFIALTIKELNRFKHRSGDTEGLVNLPLSIKDVNFSVLFTEQTDGYVKLSLRSKGDFSVNEFSRKYFYGGGHKNAAGGRIQMKLPEVIKYFEICVRENADKIVKSI</sequence>
<dbReference type="PANTHER" id="PTHR47618:SF1">
    <property type="entry name" value="BIFUNCTIONAL OLIGORIBONUCLEASE AND PAP PHOSPHATASE NRNA"/>
    <property type="match status" value="1"/>
</dbReference>
<dbReference type="EMBL" id="SLWB01000008">
    <property type="protein sequence ID" value="TCN66790.1"/>
    <property type="molecule type" value="Genomic_DNA"/>
</dbReference>
<protein>
    <submittedName>
        <fullName evidence="3">Phosphoesterase RecJ-like protein</fullName>
    </submittedName>
</protein>
<evidence type="ECO:0000313" key="4">
    <source>
        <dbReference type="Proteomes" id="UP000294830"/>
    </source>
</evidence>
<evidence type="ECO:0000313" key="3">
    <source>
        <dbReference type="EMBL" id="TCN66790.1"/>
    </source>
</evidence>
<keyword evidence="4" id="KW-1185">Reference proteome</keyword>
<proteinExistence type="predicted"/>
<dbReference type="Pfam" id="PF01368">
    <property type="entry name" value="DHH"/>
    <property type="match status" value="1"/>
</dbReference>
<comment type="caution">
    <text evidence="3">The sequence shown here is derived from an EMBL/GenBank/DDBJ whole genome shotgun (WGS) entry which is preliminary data.</text>
</comment>
<evidence type="ECO:0000259" key="2">
    <source>
        <dbReference type="Pfam" id="PF02272"/>
    </source>
</evidence>
<dbReference type="Gene3D" id="3.90.1640.10">
    <property type="entry name" value="inorganic pyrophosphatase (n-terminal core)"/>
    <property type="match status" value="1"/>
</dbReference>
<evidence type="ECO:0000259" key="1">
    <source>
        <dbReference type="Pfam" id="PF01368"/>
    </source>
</evidence>
<name>A0A4V2RPA1_9BACT</name>
<dbReference type="InterPro" id="IPR003156">
    <property type="entry name" value="DHHA1_dom"/>
</dbReference>
<dbReference type="InterPro" id="IPR051319">
    <property type="entry name" value="Oligoribo/pAp-PDE_c-di-AMP_PDE"/>
</dbReference>
<accession>A0A4V2RPA1</accession>
<reference evidence="3 4" key="1">
    <citation type="submission" date="2019-03" db="EMBL/GenBank/DDBJ databases">
        <title>Genomic Encyclopedia of Archaeal and Bacterial Type Strains, Phase II (KMG-II): from individual species to whole genera.</title>
        <authorList>
            <person name="Goeker M."/>
        </authorList>
    </citation>
    <scope>NUCLEOTIDE SEQUENCE [LARGE SCALE GENOMIC DNA]</scope>
    <source>
        <strain evidence="3 4">RL-C</strain>
    </source>
</reference>
<dbReference type="OrthoDB" id="9803668at2"/>
<dbReference type="PANTHER" id="PTHR47618">
    <property type="entry name" value="BIFUNCTIONAL OLIGORIBONUCLEASE AND PAP PHOSPHATASE NRNA"/>
    <property type="match status" value="1"/>
</dbReference>
<feature type="domain" description="DDH" evidence="1">
    <location>
        <begin position="20"/>
        <end position="170"/>
    </location>
</feature>
<dbReference type="Proteomes" id="UP000294830">
    <property type="component" value="Unassembled WGS sequence"/>
</dbReference>
<dbReference type="InterPro" id="IPR038763">
    <property type="entry name" value="DHH_sf"/>
</dbReference>
<dbReference type="GO" id="GO:0003676">
    <property type="term" value="F:nucleic acid binding"/>
    <property type="evidence" value="ECO:0007669"/>
    <property type="project" value="InterPro"/>
</dbReference>
<feature type="domain" description="DHHA1" evidence="2">
    <location>
        <begin position="250"/>
        <end position="330"/>
    </location>
</feature>
<gene>
    <name evidence="3" type="ORF">CLV25_108129</name>
</gene>
<dbReference type="Pfam" id="PF02272">
    <property type="entry name" value="DHHA1"/>
    <property type="match status" value="1"/>
</dbReference>
<dbReference type="RefSeq" id="WP_131839475.1">
    <property type="nucleotide sequence ID" value="NZ_SLWB01000008.1"/>
</dbReference>